<protein>
    <submittedName>
        <fullName evidence="1 2">Uncharacterized protein</fullName>
    </submittedName>
</protein>
<keyword evidence="3" id="KW-1185">Reference proteome</keyword>
<dbReference type="Proteomes" id="UP000008827">
    <property type="component" value="Chromosome 11"/>
</dbReference>
<dbReference type="Gramene" id="KRH29154">
    <property type="protein sequence ID" value="KRH29154"/>
    <property type="gene ID" value="GLYMA_11G101100"/>
</dbReference>
<reference evidence="1 2" key="1">
    <citation type="journal article" date="2010" name="Nature">
        <title>Genome sequence of the palaeopolyploid soybean.</title>
        <authorList>
            <person name="Schmutz J."/>
            <person name="Cannon S.B."/>
            <person name="Schlueter J."/>
            <person name="Ma J."/>
            <person name="Mitros T."/>
            <person name="Nelson W."/>
            <person name="Hyten D.L."/>
            <person name="Song Q."/>
            <person name="Thelen J.J."/>
            <person name="Cheng J."/>
            <person name="Xu D."/>
            <person name="Hellsten U."/>
            <person name="May G.D."/>
            <person name="Yu Y."/>
            <person name="Sakurai T."/>
            <person name="Umezawa T."/>
            <person name="Bhattacharyya M.K."/>
            <person name="Sandhu D."/>
            <person name="Valliyodan B."/>
            <person name="Lindquist E."/>
            <person name="Peto M."/>
            <person name="Grant D."/>
            <person name="Shu S."/>
            <person name="Goodstein D."/>
            <person name="Barry K."/>
            <person name="Futrell-Griggs M."/>
            <person name="Abernathy B."/>
            <person name="Du J."/>
            <person name="Tian Z."/>
            <person name="Zhu L."/>
            <person name="Gill N."/>
            <person name="Joshi T."/>
            <person name="Libault M."/>
            <person name="Sethuraman A."/>
            <person name="Zhang X.-C."/>
            <person name="Shinozaki K."/>
            <person name="Nguyen H.T."/>
            <person name="Wing R.A."/>
            <person name="Cregan P."/>
            <person name="Specht J."/>
            <person name="Grimwood J."/>
            <person name="Rokhsar D."/>
            <person name="Stacey G."/>
            <person name="Shoemaker R.C."/>
            <person name="Jackson S.A."/>
        </authorList>
    </citation>
    <scope>NUCLEOTIDE SEQUENCE</scope>
    <source>
        <strain evidence="2">cv. Williams 82</strain>
        <tissue evidence="1">Callus</tissue>
    </source>
</reference>
<reference evidence="2" key="2">
    <citation type="submission" date="2018-02" db="UniProtKB">
        <authorList>
            <consortium name="EnsemblPlants"/>
        </authorList>
    </citation>
    <scope>IDENTIFICATION</scope>
    <source>
        <strain evidence="2">Williams 82</strain>
    </source>
</reference>
<proteinExistence type="predicted"/>
<reference evidence="1" key="3">
    <citation type="submission" date="2018-07" db="EMBL/GenBank/DDBJ databases">
        <title>WGS assembly of Glycine max.</title>
        <authorList>
            <person name="Schmutz J."/>
            <person name="Cannon S."/>
            <person name="Schlueter J."/>
            <person name="Ma J."/>
            <person name="Mitros T."/>
            <person name="Nelson W."/>
            <person name="Hyten D."/>
            <person name="Song Q."/>
            <person name="Thelen J."/>
            <person name="Cheng J."/>
            <person name="Xu D."/>
            <person name="Hellsten U."/>
            <person name="May G."/>
            <person name="Yu Y."/>
            <person name="Sakurai T."/>
            <person name="Umezawa T."/>
            <person name="Bhattacharyya M."/>
            <person name="Sandhu D."/>
            <person name="Valliyodan B."/>
            <person name="Lindquist E."/>
            <person name="Peto M."/>
            <person name="Grant D."/>
            <person name="Shu S."/>
            <person name="Goodstein D."/>
            <person name="Barry K."/>
            <person name="Futrell-Griggs M."/>
            <person name="Abernathy B."/>
            <person name="Du J."/>
            <person name="Tian Z."/>
            <person name="Zhu L."/>
            <person name="Gill N."/>
            <person name="Joshi T."/>
            <person name="Libault M."/>
            <person name="Sethuraman A."/>
            <person name="Zhang X."/>
            <person name="Shinozaki K."/>
            <person name="Nguyen H."/>
            <person name="Wing R."/>
            <person name="Cregan P."/>
            <person name="Specht J."/>
            <person name="Grimwood J."/>
            <person name="Rokhsar D."/>
            <person name="Stacey G."/>
            <person name="Shoemaker R."/>
            <person name="Jackson S."/>
        </authorList>
    </citation>
    <scope>NUCLEOTIDE SEQUENCE</scope>
    <source>
        <tissue evidence="1">Callus</tissue>
    </source>
</reference>
<dbReference type="EMBL" id="CM000844">
    <property type="protein sequence ID" value="KRH29154.1"/>
    <property type="molecule type" value="Genomic_DNA"/>
</dbReference>
<evidence type="ECO:0000313" key="3">
    <source>
        <dbReference type="Proteomes" id="UP000008827"/>
    </source>
</evidence>
<evidence type="ECO:0000313" key="2">
    <source>
        <dbReference type="EnsemblPlants" id="KRH29154"/>
    </source>
</evidence>
<sequence>MELLTFGSTTSPMANIPPPRILSRQCENIFFTFPDAASCESTEEFDCPKPIIPSRASSEDELNVTDCTAPHLTLHIIEKSKPPPFDYTAPVNKWLIYPRFIIPLEARLWLTSSQSYDYFIRFFDVVNWIIFV</sequence>
<organism evidence="1">
    <name type="scientific">Glycine max</name>
    <name type="common">Soybean</name>
    <name type="synonym">Glycine hispida</name>
    <dbReference type="NCBI Taxonomy" id="3847"/>
    <lineage>
        <taxon>Eukaryota</taxon>
        <taxon>Viridiplantae</taxon>
        <taxon>Streptophyta</taxon>
        <taxon>Embryophyta</taxon>
        <taxon>Tracheophyta</taxon>
        <taxon>Spermatophyta</taxon>
        <taxon>Magnoliopsida</taxon>
        <taxon>eudicotyledons</taxon>
        <taxon>Gunneridae</taxon>
        <taxon>Pentapetalae</taxon>
        <taxon>rosids</taxon>
        <taxon>fabids</taxon>
        <taxon>Fabales</taxon>
        <taxon>Fabaceae</taxon>
        <taxon>Papilionoideae</taxon>
        <taxon>50 kb inversion clade</taxon>
        <taxon>NPAAA clade</taxon>
        <taxon>indigoferoid/millettioid clade</taxon>
        <taxon>Phaseoleae</taxon>
        <taxon>Glycine</taxon>
        <taxon>Glycine subgen. Soja</taxon>
    </lineage>
</organism>
<evidence type="ECO:0000313" key="1">
    <source>
        <dbReference type="EMBL" id="KRH29154.1"/>
    </source>
</evidence>
<dbReference type="InParanoid" id="A0A0R0HL75"/>
<dbReference type="EnsemblPlants" id="KRH29154">
    <property type="protein sequence ID" value="KRH29154"/>
    <property type="gene ID" value="GLYMA_11G101100"/>
</dbReference>
<accession>A0A0R0HL75</accession>
<dbReference type="AlphaFoldDB" id="A0A0R0HL75"/>
<name>A0A0R0HL75_SOYBN</name>
<gene>
    <name evidence="1" type="ORF">GLYMA_11G101100</name>
</gene>